<evidence type="ECO:0000256" key="1">
    <source>
        <dbReference type="SAM" id="Phobius"/>
    </source>
</evidence>
<keyword evidence="1" id="KW-1133">Transmembrane helix</keyword>
<dbReference type="eggNOG" id="COG0457">
    <property type="taxonomic scope" value="Bacteria"/>
</dbReference>
<dbReference type="AlphaFoldDB" id="B8CI45"/>
<protein>
    <submittedName>
        <fullName evidence="2">TPR repeat:Helix-turn-helix, Fis-type</fullName>
    </submittedName>
</protein>
<dbReference type="InterPro" id="IPR011990">
    <property type="entry name" value="TPR-like_helical_dom_sf"/>
</dbReference>
<name>B8CI45_SHEPW</name>
<evidence type="ECO:0000313" key="2">
    <source>
        <dbReference type="EMBL" id="ACJ27321.1"/>
    </source>
</evidence>
<dbReference type="Pfam" id="PF13432">
    <property type="entry name" value="TPR_16"/>
    <property type="match status" value="2"/>
</dbReference>
<dbReference type="Gene3D" id="1.25.40.10">
    <property type="entry name" value="Tetratricopeptide repeat domain"/>
    <property type="match status" value="1"/>
</dbReference>
<proteinExistence type="predicted"/>
<dbReference type="SUPFAM" id="SSF48452">
    <property type="entry name" value="TPR-like"/>
    <property type="match status" value="1"/>
</dbReference>
<dbReference type="RefSeq" id="WP_020910702.1">
    <property type="nucleotide sequence ID" value="NC_011566.1"/>
</dbReference>
<keyword evidence="1" id="KW-0812">Transmembrane</keyword>
<dbReference type="Proteomes" id="UP000000753">
    <property type="component" value="Chromosome"/>
</dbReference>
<dbReference type="STRING" id="225849.swp_0490"/>
<reference evidence="2 3" key="1">
    <citation type="journal article" date="2008" name="PLoS ONE">
        <title>Environmental adaptation: genomic analysis of the piezotolerant and psychrotolerant deep-sea iron reducing bacterium Shewanella piezotolerans WP3.</title>
        <authorList>
            <person name="Wang F."/>
            <person name="Wang J."/>
            <person name="Jian H."/>
            <person name="Zhang B."/>
            <person name="Li S."/>
            <person name="Wang F."/>
            <person name="Zeng X."/>
            <person name="Gao L."/>
            <person name="Bartlett D.H."/>
            <person name="Yu J."/>
            <person name="Hu S."/>
            <person name="Xiao X."/>
        </authorList>
    </citation>
    <scope>NUCLEOTIDE SEQUENCE [LARGE SCALE GENOMIC DNA]</scope>
    <source>
        <strain evidence="3">WP3 / JCM 13877</strain>
    </source>
</reference>
<dbReference type="KEGG" id="swp:swp_0490"/>
<keyword evidence="1" id="KW-0472">Membrane</keyword>
<accession>B8CI45</accession>
<dbReference type="InterPro" id="IPR019734">
    <property type="entry name" value="TPR_rpt"/>
</dbReference>
<dbReference type="EMBL" id="CP000472">
    <property type="protein sequence ID" value="ACJ27321.1"/>
    <property type="molecule type" value="Genomic_DNA"/>
</dbReference>
<dbReference type="SMART" id="SM00028">
    <property type="entry name" value="TPR"/>
    <property type="match status" value="3"/>
</dbReference>
<organism evidence="2 3">
    <name type="scientific">Shewanella piezotolerans (strain WP3 / JCM 13877)</name>
    <dbReference type="NCBI Taxonomy" id="225849"/>
    <lineage>
        <taxon>Bacteria</taxon>
        <taxon>Pseudomonadati</taxon>
        <taxon>Pseudomonadota</taxon>
        <taxon>Gammaproteobacteria</taxon>
        <taxon>Alteromonadales</taxon>
        <taxon>Shewanellaceae</taxon>
        <taxon>Shewanella</taxon>
    </lineage>
</organism>
<evidence type="ECO:0000313" key="3">
    <source>
        <dbReference type="Proteomes" id="UP000000753"/>
    </source>
</evidence>
<dbReference type="HOGENOM" id="CLU_053124_0_0_6"/>
<dbReference type="OrthoDB" id="5406098at2"/>
<feature type="transmembrane region" description="Helical" evidence="1">
    <location>
        <begin position="40"/>
        <end position="59"/>
    </location>
</feature>
<keyword evidence="3" id="KW-1185">Reference proteome</keyword>
<gene>
    <name evidence="2" type="ordered locus">swp_0490</name>
</gene>
<sequence>MSVINKMLKDLDKRQQPHGIESMAEPQSAVMPQQQSKRPLVFACSLSLLLGGLVVYFIMETASNEIAIRDSVAQKSHVEQQPIKPKQDVALSQEVSIDSASMANASVAPPADVVDTLTVKVPKNEVAKEAKSKPASTNIELTKVAVEEVDAPAEQPAEVLNSKVDIVAAKTPSQRETKQIAKKPVSSMSIAPAKQGNQDRYSGSNMAVKEVKLTPRQLAQKQMILANDAQQQGLHGDALTYYKAALSYNPALHQARRQAAALYYGQNKLSEAAQLLKQGQLLFPQEYEYSLLLARVQQSAGQNKQALSSLAQIPDTSPLAVKKWHQQSDLAQKEQNFPVAEQSFRQLAKNEPSQGRWWMGLGYALDAQKNYTEAKNAYNQALAQGNLSSQAQAYVDNRLVQLGAY</sequence>